<sequence precursor="true">MNAMKRSSLLWLAVAMAAAIGCGQTPTDDDAKGADAENADNKPAAEVKEHGRVAVVVSTLNNPWFVVLAETAKARAEELGHEAVIFDSQDNVDKEASTFENVLAGGFDAILFNPTDADASVANVRRATKRGVPVFCIDREINATDAATAQILSDNYAGCVELGQYFVEAVGEEGKYAELQGLVGDNNTYNRSKGFHSVVDRYDGLEMVAQQSADFNRTKGLEVMETILQANPDIVAVFCGNDAMALGAYQAIEGAGKTEQIKVFGFDGAEDVVRSIADGEIQATAMQFPKKMAQMAAEFADEYLKGRRNFDQKIPVAVELVTPDNVAEYGDYGAKDGAKDGAKE</sequence>
<accession>A0A5C5ZFN9</accession>
<dbReference type="CDD" id="cd19967">
    <property type="entry name" value="PBP1_TmRBP-like"/>
    <property type="match status" value="1"/>
</dbReference>
<evidence type="ECO:0000313" key="6">
    <source>
        <dbReference type="EMBL" id="TWT86008.1"/>
    </source>
</evidence>
<dbReference type="Gene3D" id="3.40.50.2300">
    <property type="match status" value="2"/>
</dbReference>
<evidence type="ECO:0000256" key="1">
    <source>
        <dbReference type="ARBA" id="ARBA00004196"/>
    </source>
</evidence>
<proteinExistence type="inferred from homology"/>
<reference evidence="6 7" key="1">
    <citation type="submission" date="2019-02" db="EMBL/GenBank/DDBJ databases">
        <title>Deep-cultivation of Planctomycetes and their phenomic and genomic characterization uncovers novel biology.</title>
        <authorList>
            <person name="Wiegand S."/>
            <person name="Jogler M."/>
            <person name="Boedeker C."/>
            <person name="Pinto D."/>
            <person name="Vollmers J."/>
            <person name="Rivas-Marin E."/>
            <person name="Kohn T."/>
            <person name="Peeters S.H."/>
            <person name="Heuer A."/>
            <person name="Rast P."/>
            <person name="Oberbeckmann S."/>
            <person name="Bunk B."/>
            <person name="Jeske O."/>
            <person name="Meyerdierks A."/>
            <person name="Storesund J.E."/>
            <person name="Kallscheuer N."/>
            <person name="Luecker S."/>
            <person name="Lage O.M."/>
            <person name="Pohl T."/>
            <person name="Merkel B.J."/>
            <person name="Hornburger P."/>
            <person name="Mueller R.-W."/>
            <person name="Bruemmer F."/>
            <person name="Labrenz M."/>
            <person name="Spormann A.M."/>
            <person name="Op Den Camp H."/>
            <person name="Overmann J."/>
            <person name="Amann R."/>
            <person name="Jetten M.S.M."/>
            <person name="Mascher T."/>
            <person name="Medema M.H."/>
            <person name="Devos D.P."/>
            <person name="Kaster A.-K."/>
            <person name="Ovreas L."/>
            <person name="Rohde M."/>
            <person name="Galperin M.Y."/>
            <person name="Jogler C."/>
        </authorList>
    </citation>
    <scope>NUCLEOTIDE SEQUENCE [LARGE SCALE GENOMIC DNA]</scope>
    <source>
        <strain evidence="6 7">Pla123a</strain>
    </source>
</reference>
<name>A0A5C5ZFN9_9BACT</name>
<dbReference type="Proteomes" id="UP000318478">
    <property type="component" value="Unassembled WGS sequence"/>
</dbReference>
<keyword evidence="7" id="KW-1185">Reference proteome</keyword>
<protein>
    <submittedName>
        <fullName evidence="6">D-ribose-binding periplasmic protein</fullName>
    </submittedName>
</protein>
<dbReference type="EMBL" id="SJPO01000001">
    <property type="protein sequence ID" value="TWT86008.1"/>
    <property type="molecule type" value="Genomic_DNA"/>
</dbReference>
<feature type="domain" description="Periplasmic binding protein" evidence="5">
    <location>
        <begin position="53"/>
        <end position="307"/>
    </location>
</feature>
<dbReference type="PANTHER" id="PTHR46847">
    <property type="entry name" value="D-ALLOSE-BINDING PERIPLASMIC PROTEIN-RELATED"/>
    <property type="match status" value="1"/>
</dbReference>
<dbReference type="GO" id="GO:0030246">
    <property type="term" value="F:carbohydrate binding"/>
    <property type="evidence" value="ECO:0007669"/>
    <property type="project" value="UniProtKB-ARBA"/>
</dbReference>
<evidence type="ECO:0000259" key="5">
    <source>
        <dbReference type="Pfam" id="PF13407"/>
    </source>
</evidence>
<organism evidence="6 7">
    <name type="scientific">Posidoniimonas polymericola</name>
    <dbReference type="NCBI Taxonomy" id="2528002"/>
    <lineage>
        <taxon>Bacteria</taxon>
        <taxon>Pseudomonadati</taxon>
        <taxon>Planctomycetota</taxon>
        <taxon>Planctomycetia</taxon>
        <taxon>Pirellulales</taxon>
        <taxon>Lacipirellulaceae</taxon>
        <taxon>Posidoniimonas</taxon>
    </lineage>
</organism>
<dbReference type="AlphaFoldDB" id="A0A5C5ZFN9"/>
<evidence type="ECO:0000256" key="2">
    <source>
        <dbReference type="ARBA" id="ARBA00007639"/>
    </source>
</evidence>
<evidence type="ECO:0000256" key="3">
    <source>
        <dbReference type="ARBA" id="ARBA00022729"/>
    </source>
</evidence>
<dbReference type="InterPro" id="IPR028082">
    <property type="entry name" value="Peripla_BP_I"/>
</dbReference>
<dbReference type="GO" id="GO:0030313">
    <property type="term" value="C:cell envelope"/>
    <property type="evidence" value="ECO:0007669"/>
    <property type="project" value="UniProtKB-SubCell"/>
</dbReference>
<dbReference type="InterPro" id="IPR025997">
    <property type="entry name" value="SBP_2_dom"/>
</dbReference>
<dbReference type="SUPFAM" id="SSF53822">
    <property type="entry name" value="Periplasmic binding protein-like I"/>
    <property type="match status" value="1"/>
</dbReference>
<evidence type="ECO:0000313" key="7">
    <source>
        <dbReference type="Proteomes" id="UP000318478"/>
    </source>
</evidence>
<comment type="similarity">
    <text evidence="2">Belongs to the bacterial solute-binding protein 2 family.</text>
</comment>
<dbReference type="Pfam" id="PF13407">
    <property type="entry name" value="Peripla_BP_4"/>
    <property type="match status" value="1"/>
</dbReference>
<gene>
    <name evidence="6" type="primary">rbsB_1</name>
    <name evidence="6" type="ORF">Pla123a_08160</name>
</gene>
<feature type="signal peptide" evidence="4">
    <location>
        <begin position="1"/>
        <end position="17"/>
    </location>
</feature>
<feature type="chain" id="PRO_5022781623" evidence="4">
    <location>
        <begin position="18"/>
        <end position="344"/>
    </location>
</feature>
<evidence type="ECO:0000256" key="4">
    <source>
        <dbReference type="SAM" id="SignalP"/>
    </source>
</evidence>
<comment type="subcellular location">
    <subcellularLocation>
        <location evidence="1">Cell envelope</location>
    </subcellularLocation>
</comment>
<comment type="caution">
    <text evidence="6">The sequence shown here is derived from an EMBL/GenBank/DDBJ whole genome shotgun (WGS) entry which is preliminary data.</text>
</comment>
<dbReference type="PROSITE" id="PS51257">
    <property type="entry name" value="PROKAR_LIPOPROTEIN"/>
    <property type="match status" value="1"/>
</dbReference>
<dbReference type="PANTHER" id="PTHR46847:SF1">
    <property type="entry name" value="D-ALLOSE-BINDING PERIPLASMIC PROTEIN-RELATED"/>
    <property type="match status" value="1"/>
</dbReference>
<keyword evidence="3 4" id="KW-0732">Signal</keyword>